<evidence type="ECO:0000256" key="6">
    <source>
        <dbReference type="ARBA" id="ARBA00022833"/>
    </source>
</evidence>
<keyword evidence="3" id="KW-0479">Metal-binding</keyword>
<dbReference type="PANTHER" id="PTHR24394:SF44">
    <property type="entry name" value="ZINC FINGER PROTEIN 271-LIKE"/>
    <property type="match status" value="1"/>
</dbReference>
<comment type="similarity">
    <text evidence="2">Belongs to the krueppel C2H2-type zinc-finger protein family.</text>
</comment>
<dbReference type="SUPFAM" id="SSF57667">
    <property type="entry name" value="beta-beta-alpha zinc fingers"/>
    <property type="match status" value="12"/>
</dbReference>
<keyword evidence="15" id="KW-1185">Reference proteome</keyword>
<keyword evidence="9" id="KW-0804">Transcription</keyword>
<feature type="domain" description="C2H2-type" evidence="13">
    <location>
        <begin position="388"/>
        <end position="415"/>
    </location>
</feature>
<dbReference type="SMART" id="SM00355">
    <property type="entry name" value="ZnF_C2H2"/>
    <property type="match status" value="27"/>
</dbReference>
<dbReference type="FunFam" id="3.30.160.60:FF:000099">
    <property type="entry name" value="Zinc finger protein 79"/>
    <property type="match status" value="1"/>
</dbReference>
<reference evidence="14" key="1">
    <citation type="submission" date="2021-10" db="EMBL/GenBank/DDBJ databases">
        <title>Tropical sea cucumber genome reveals ecological adaptation and Cuvierian tubules defense mechanism.</title>
        <authorList>
            <person name="Chen T."/>
        </authorList>
    </citation>
    <scope>NUCLEOTIDE SEQUENCE</scope>
    <source>
        <strain evidence="14">Nanhai2018</strain>
        <tissue evidence="14">Muscle</tissue>
    </source>
</reference>
<feature type="domain" description="C2H2-type" evidence="13">
    <location>
        <begin position="1146"/>
        <end position="1173"/>
    </location>
</feature>
<evidence type="ECO:0000313" key="14">
    <source>
        <dbReference type="EMBL" id="KAJ8031841.1"/>
    </source>
</evidence>
<feature type="domain" description="C2H2-type" evidence="13">
    <location>
        <begin position="685"/>
        <end position="712"/>
    </location>
</feature>
<feature type="domain" description="C2H2-type" evidence="13">
    <location>
        <begin position="416"/>
        <end position="443"/>
    </location>
</feature>
<dbReference type="FunFam" id="3.30.160.60:FF:002343">
    <property type="entry name" value="Zinc finger protein 33A"/>
    <property type="match status" value="2"/>
</dbReference>
<feature type="compositionally biased region" description="Polar residues" evidence="12">
    <location>
        <begin position="134"/>
        <end position="143"/>
    </location>
</feature>
<dbReference type="FunFam" id="3.30.160.60:FF:000358">
    <property type="entry name" value="zinc finger protein 24"/>
    <property type="match status" value="1"/>
</dbReference>
<feature type="domain" description="C2H2-type" evidence="13">
    <location>
        <begin position="1090"/>
        <end position="1117"/>
    </location>
</feature>
<feature type="domain" description="C2H2-type" evidence="13">
    <location>
        <begin position="1062"/>
        <end position="1089"/>
    </location>
</feature>
<feature type="domain" description="C2H2-type" evidence="13">
    <location>
        <begin position="622"/>
        <end position="651"/>
    </location>
</feature>
<feature type="domain" description="C2H2-type" evidence="13">
    <location>
        <begin position="359"/>
        <end position="387"/>
    </location>
</feature>
<dbReference type="GO" id="GO:0008270">
    <property type="term" value="F:zinc ion binding"/>
    <property type="evidence" value="ECO:0007669"/>
    <property type="project" value="UniProtKB-KW"/>
</dbReference>
<evidence type="ECO:0000256" key="3">
    <source>
        <dbReference type="ARBA" id="ARBA00022723"/>
    </source>
</evidence>
<evidence type="ECO:0000256" key="9">
    <source>
        <dbReference type="ARBA" id="ARBA00023163"/>
    </source>
</evidence>
<dbReference type="PANTHER" id="PTHR24394">
    <property type="entry name" value="ZINC FINGER PROTEIN"/>
    <property type="match status" value="1"/>
</dbReference>
<feature type="domain" description="C2H2-type" evidence="13">
    <location>
        <begin position="748"/>
        <end position="775"/>
    </location>
</feature>
<dbReference type="FunFam" id="3.30.160.60:FF:000040">
    <property type="entry name" value="RB associated KRAB zinc finger"/>
    <property type="match status" value="1"/>
</dbReference>
<evidence type="ECO:0000256" key="1">
    <source>
        <dbReference type="ARBA" id="ARBA00004123"/>
    </source>
</evidence>
<dbReference type="FunFam" id="3.30.160.60:FF:001156">
    <property type="entry name" value="Zinc finger protein 407"/>
    <property type="match status" value="1"/>
</dbReference>
<feature type="compositionally biased region" description="Basic and acidic residues" evidence="12">
    <location>
        <begin position="17"/>
        <end position="28"/>
    </location>
</feature>
<comment type="caution">
    <text evidence="14">The sequence shown here is derived from an EMBL/GenBank/DDBJ whole genome shotgun (WGS) entry which is preliminary data.</text>
</comment>
<feature type="domain" description="C2H2-type" evidence="13">
    <location>
        <begin position="594"/>
        <end position="621"/>
    </location>
</feature>
<keyword evidence="8" id="KW-0238">DNA-binding</keyword>
<comment type="subcellular location">
    <subcellularLocation>
        <location evidence="1">Nucleus</location>
    </subcellularLocation>
</comment>
<keyword evidence="6" id="KW-0862">Zinc</keyword>
<evidence type="ECO:0000256" key="8">
    <source>
        <dbReference type="ARBA" id="ARBA00023125"/>
    </source>
</evidence>
<accession>A0A9Q1BS81</accession>
<dbReference type="OrthoDB" id="6591996at2759"/>
<dbReference type="Pfam" id="PF13912">
    <property type="entry name" value="zf-C2H2_6"/>
    <property type="match status" value="2"/>
</dbReference>
<proteinExistence type="inferred from homology"/>
<feature type="domain" description="C2H2-type" evidence="13">
    <location>
        <begin position="1288"/>
        <end position="1316"/>
    </location>
</feature>
<evidence type="ECO:0000256" key="2">
    <source>
        <dbReference type="ARBA" id="ARBA00006991"/>
    </source>
</evidence>
<evidence type="ECO:0000256" key="11">
    <source>
        <dbReference type="PROSITE-ProRule" id="PRU00042"/>
    </source>
</evidence>
<evidence type="ECO:0000256" key="5">
    <source>
        <dbReference type="ARBA" id="ARBA00022771"/>
    </source>
</evidence>
<dbReference type="InterPro" id="IPR013087">
    <property type="entry name" value="Znf_C2H2_type"/>
</dbReference>
<keyword evidence="5 11" id="KW-0863">Zinc-finger</keyword>
<name>A0A9Q1BS81_HOLLE</name>
<feature type="domain" description="C2H2-type" evidence="13">
    <location>
        <begin position="504"/>
        <end position="531"/>
    </location>
</feature>
<feature type="region of interest" description="Disordered" evidence="12">
    <location>
        <begin position="948"/>
        <end position="978"/>
    </location>
</feature>
<feature type="region of interest" description="Disordered" evidence="12">
    <location>
        <begin position="1"/>
        <end position="28"/>
    </location>
</feature>
<evidence type="ECO:0000256" key="10">
    <source>
        <dbReference type="ARBA" id="ARBA00023242"/>
    </source>
</evidence>
<feature type="domain" description="C2H2-type" evidence="13">
    <location>
        <begin position="802"/>
        <end position="825"/>
    </location>
</feature>
<feature type="domain" description="C2H2-type" evidence="13">
    <location>
        <begin position="1118"/>
        <end position="1145"/>
    </location>
</feature>
<protein>
    <submittedName>
        <fullName evidence="14">Zinc finger protein 91</fullName>
    </submittedName>
</protein>
<dbReference type="GO" id="GO:0003677">
    <property type="term" value="F:DNA binding"/>
    <property type="evidence" value="ECO:0007669"/>
    <property type="project" value="UniProtKB-KW"/>
</dbReference>
<sequence>MADQEKVKRRSRKRRGQKEMKLGVKEEAGEEKNVLSNAVCKGAVPFDYSEGIQVKIIDQEDVGRTESQSEDGCSILERAAQLTLVNPQENLLEGTNEKLWPSSTSSERKCKGVPHRSRGQFLVGPQSLKGSEVTPPTSHSTVTQSERVLPRHRKSVIQSSDFHVILSDASESSTSDRIISMGDQNVGSCMASNPVTDDSVCDNTGSPISDAVAETSNKTRKALLSGIKDHKNSQTSKTGDSKIEAGGNTLQEGRAQSAPVEEDKSENERKIEMVSEGLEARNDVQEGKDESDLDTGTIISPLDSVQDEISPAVNKKKKDKFKWLCSVCLKTFDSHGKLVSHKKRFCSPKSSSKSRHGNFSCKWCEEKFKTAAQRNTHNRTQHIEKKSYPCKYCSRVFSESSHCKRHIRCHTGERPFSCEICGKEFVDGSYIRRHMLIHTGVKPFQCELCGKTFREKTHLSRHELTHKREHAHCLQCKKALHGDKNRCHCTTGVKVLKPDVKKNFRCQKCDKGFAKEGNYQRHLQQHDKDGNELHGSVYTCSVCQKEFGVERHLSRHMRIHTGEKPFKCKECGKQFRDSSYIRRHMRIHAGFKPFECDFCSKAFRESGHLARHVLVHTGEKKFSCSTCGKGYQDKVCLLRHEAKCIVSTVDPDEKVPELCDICGKEYLGKGSLRRHRLIHTGNKPHHCTLCPAQFYDASSLRRHSAIHSRDPSSTNECQTCRRVFRTRKALGLHVLSHQRNNVEQVSKFECKICSVEFPNRKALKLHAATHTGQVVQIDSYNLQGEAPEVENQMAIETSSINLECKLCNKLFATPQNLANHELTHTQSLLGDSLASTGITMPSSSQEVTSDLLVPPALLDPHIAANADDFEGLFKLLQVIAQANQHQAELQVGGLDVPAAITLSTGVGSSSTASVNPQIVRVMAATDTSSDLSDQLMAQPVVITTPSEQLVRGEEMDTVSETVDPGGSMDEPSMDEDECPEMDTTEVFQCEHCDFGCTDSQVFATHVAEHHPGIIFAKHTEATKDSSKEEKEQQWQCPFCNEVFTKEKEFRDHNCKGVKDKPFKCIHCDMRFPRKPALNQHMKVHEDAPKYNCSHCSRSFHFKNSLVYHERIHTQEKPFLCTTCGKGFKDKSHLTRHQKMHQGIKPYSCQICPKSFLERSQLVKHIRVHSGEKPYLCATCGKNFSDASHLRRHTSLHQKDKERKHACQECNKSFRTIDGLRSHSRTHKKVKSLPCDQCNKCFKDSTLLKRHQRCHREERPYSCQICDKQFRERCHLVKHFRVHTGAKPYPCNVCNKHFADTAQRKRHVISAHVKGQKAQASSDFCFCGVCGEVFNNRDLLIQHGQNHRGGTFVIPAPYISVEKKDIDQGFEGEVAEDSAGIVSVH</sequence>
<dbReference type="GO" id="GO:0005634">
    <property type="term" value="C:nucleus"/>
    <property type="evidence" value="ECO:0007669"/>
    <property type="project" value="UniProtKB-SubCell"/>
</dbReference>
<feature type="domain" description="C2H2-type" evidence="13">
    <location>
        <begin position="444"/>
        <end position="471"/>
    </location>
</feature>
<feature type="domain" description="C2H2-type" evidence="13">
    <location>
        <begin position="1260"/>
        <end position="1287"/>
    </location>
</feature>
<dbReference type="Pfam" id="PF00096">
    <property type="entry name" value="zf-C2H2"/>
    <property type="match status" value="9"/>
</dbReference>
<evidence type="ECO:0000256" key="12">
    <source>
        <dbReference type="SAM" id="MobiDB-lite"/>
    </source>
</evidence>
<keyword evidence="10" id="KW-0539">Nucleus</keyword>
<feature type="region of interest" description="Disordered" evidence="12">
    <location>
        <begin position="225"/>
        <end position="299"/>
    </location>
</feature>
<dbReference type="PROSITE" id="PS00028">
    <property type="entry name" value="ZINC_FINGER_C2H2_1"/>
    <property type="match status" value="23"/>
</dbReference>
<feature type="domain" description="C2H2-type" evidence="13">
    <location>
        <begin position="1174"/>
        <end position="1201"/>
    </location>
</feature>
<organism evidence="14 15">
    <name type="scientific">Holothuria leucospilota</name>
    <name type="common">Black long sea cucumber</name>
    <name type="synonym">Mertensiothuria leucospilota</name>
    <dbReference type="NCBI Taxonomy" id="206669"/>
    <lineage>
        <taxon>Eukaryota</taxon>
        <taxon>Metazoa</taxon>
        <taxon>Echinodermata</taxon>
        <taxon>Eleutherozoa</taxon>
        <taxon>Echinozoa</taxon>
        <taxon>Holothuroidea</taxon>
        <taxon>Aspidochirotacea</taxon>
        <taxon>Aspidochirotida</taxon>
        <taxon>Holothuriidae</taxon>
        <taxon>Holothuria</taxon>
    </lineage>
</organism>
<evidence type="ECO:0000256" key="4">
    <source>
        <dbReference type="ARBA" id="ARBA00022737"/>
    </source>
</evidence>
<dbReference type="Pfam" id="PF13894">
    <property type="entry name" value="zf-C2H2_4"/>
    <property type="match status" value="1"/>
</dbReference>
<feature type="domain" description="C2H2-type" evidence="13">
    <location>
        <begin position="657"/>
        <end position="684"/>
    </location>
</feature>
<dbReference type="Gene3D" id="3.30.160.60">
    <property type="entry name" value="Classic Zinc Finger"/>
    <property type="match status" value="19"/>
</dbReference>
<feature type="compositionally biased region" description="Basic and acidic residues" evidence="12">
    <location>
        <begin position="266"/>
        <end position="290"/>
    </location>
</feature>
<dbReference type="GO" id="GO:0000981">
    <property type="term" value="F:DNA-binding transcription factor activity, RNA polymerase II-specific"/>
    <property type="evidence" value="ECO:0007669"/>
    <property type="project" value="TreeGrafter"/>
</dbReference>
<dbReference type="Proteomes" id="UP001152320">
    <property type="component" value="Chromosome 12"/>
</dbReference>
<keyword evidence="7" id="KW-0805">Transcription regulation</keyword>
<keyword evidence="4" id="KW-0677">Repeat</keyword>
<feature type="region of interest" description="Disordered" evidence="12">
    <location>
        <begin position="98"/>
        <end position="143"/>
    </location>
</feature>
<dbReference type="PROSITE" id="PS50157">
    <property type="entry name" value="ZINC_FINGER_C2H2_2"/>
    <property type="match status" value="23"/>
</dbReference>
<dbReference type="EMBL" id="JAIZAY010000012">
    <property type="protein sequence ID" value="KAJ8031841.1"/>
    <property type="molecule type" value="Genomic_DNA"/>
</dbReference>
<gene>
    <name evidence="14" type="ORF">HOLleu_25173</name>
</gene>
<feature type="domain" description="C2H2-type" evidence="13">
    <location>
        <begin position="1324"/>
        <end position="1351"/>
    </location>
</feature>
<evidence type="ECO:0000256" key="7">
    <source>
        <dbReference type="ARBA" id="ARBA00023015"/>
    </source>
</evidence>
<dbReference type="FunFam" id="3.30.160.60:FF:000624">
    <property type="entry name" value="zinc finger protein 697"/>
    <property type="match status" value="1"/>
</dbReference>
<feature type="domain" description="C2H2-type" evidence="13">
    <location>
        <begin position="1232"/>
        <end position="1259"/>
    </location>
</feature>
<dbReference type="FunFam" id="3.30.160.60:FF:001498">
    <property type="entry name" value="Zinc finger protein 404"/>
    <property type="match status" value="1"/>
</dbReference>
<dbReference type="FunFam" id="3.30.160.60:FF:000710">
    <property type="entry name" value="Zinc finger protein 768"/>
    <property type="match status" value="1"/>
</dbReference>
<feature type="domain" description="C2H2-type" evidence="13">
    <location>
        <begin position="538"/>
        <end position="565"/>
    </location>
</feature>
<dbReference type="InterPro" id="IPR036236">
    <property type="entry name" value="Znf_C2H2_sf"/>
</dbReference>
<dbReference type="FunFam" id="3.30.160.60:FF:001111">
    <property type="entry name" value="Zinc finger protein 92 homolog"/>
    <property type="match status" value="1"/>
</dbReference>
<feature type="compositionally biased region" description="Basic residues" evidence="12">
    <location>
        <begin position="7"/>
        <end position="16"/>
    </location>
</feature>
<feature type="domain" description="C2H2-type" evidence="13">
    <location>
        <begin position="1204"/>
        <end position="1231"/>
    </location>
</feature>
<feature type="domain" description="C2H2-type" evidence="13">
    <location>
        <begin position="566"/>
        <end position="593"/>
    </location>
</feature>
<evidence type="ECO:0000313" key="15">
    <source>
        <dbReference type="Proteomes" id="UP001152320"/>
    </source>
</evidence>
<evidence type="ECO:0000259" key="13">
    <source>
        <dbReference type="PROSITE" id="PS50157"/>
    </source>
</evidence>